<dbReference type="Gene3D" id="2.60.120.10">
    <property type="entry name" value="Jelly Rolls"/>
    <property type="match status" value="1"/>
</dbReference>
<keyword evidence="3" id="KW-1185">Reference proteome</keyword>
<organism evidence="2 3">
    <name type="scientific">Qipengyuania polymorpha</name>
    <dbReference type="NCBI Taxonomy" id="2867234"/>
    <lineage>
        <taxon>Bacteria</taxon>
        <taxon>Pseudomonadati</taxon>
        <taxon>Pseudomonadota</taxon>
        <taxon>Alphaproteobacteria</taxon>
        <taxon>Sphingomonadales</taxon>
        <taxon>Erythrobacteraceae</taxon>
        <taxon>Qipengyuania</taxon>
    </lineage>
</organism>
<evidence type="ECO:0000259" key="1">
    <source>
        <dbReference type="Pfam" id="PF09313"/>
    </source>
</evidence>
<name>A0ABS7J013_9SPHN</name>
<dbReference type="Proteomes" id="UP000783253">
    <property type="component" value="Unassembled WGS sequence"/>
</dbReference>
<gene>
    <name evidence="2" type="ORF">K3152_13005</name>
</gene>
<sequence>MTQPVELPPNVVKYAESPMFSAETVPDKLTSEHRLKPGVWGRLCVGKGLVEFHTTGPASSTTAVRAGESLIIEPALSHFVRLSADAQFKVTFYH</sequence>
<feature type="domain" description="TehB/YeaR-like" evidence="1">
    <location>
        <begin position="17"/>
        <end position="90"/>
    </location>
</feature>
<evidence type="ECO:0000313" key="2">
    <source>
        <dbReference type="EMBL" id="MBX7459170.1"/>
    </source>
</evidence>
<proteinExistence type="predicted"/>
<evidence type="ECO:0000313" key="3">
    <source>
        <dbReference type="Proteomes" id="UP000783253"/>
    </source>
</evidence>
<dbReference type="InterPro" id="IPR015392">
    <property type="entry name" value="TehB/YeaR-like_dom"/>
</dbReference>
<comment type="caution">
    <text evidence="2">The sequence shown here is derived from an EMBL/GenBank/DDBJ whole genome shotgun (WGS) entry which is preliminary data.</text>
</comment>
<dbReference type="InterPro" id="IPR014710">
    <property type="entry name" value="RmlC-like_jellyroll"/>
</dbReference>
<reference evidence="2 3" key="1">
    <citation type="submission" date="2021-08" db="EMBL/GenBank/DDBJ databases">
        <title>Comparative Genomics Analysis of the Genus Qipengyuania Reveals Extensive Genetic Diversity and Metabolic Versatility, Including the Description of Fifteen Novel Species.</title>
        <authorList>
            <person name="Liu Y."/>
        </authorList>
    </citation>
    <scope>NUCLEOTIDE SEQUENCE [LARGE SCALE GENOMIC DNA]</scope>
    <source>
        <strain evidence="2 3">1NDH17</strain>
    </source>
</reference>
<dbReference type="SUPFAM" id="SSF51197">
    <property type="entry name" value="Clavaminate synthase-like"/>
    <property type="match status" value="1"/>
</dbReference>
<dbReference type="Pfam" id="PF09313">
    <property type="entry name" value="TehB-like"/>
    <property type="match status" value="1"/>
</dbReference>
<protein>
    <submittedName>
        <fullName evidence="2">DUF1971 domain-containing protein</fullName>
    </submittedName>
</protein>
<accession>A0ABS7J013</accession>
<dbReference type="EMBL" id="JAIGNK010000004">
    <property type="protein sequence ID" value="MBX7459170.1"/>
    <property type="molecule type" value="Genomic_DNA"/>
</dbReference>